<name>A3K3K8_SAGS3</name>
<sequence length="138" mass="14829">MIEGRFQTGSAPGNREDSHSVLRLTERKSRKVKTMITMKLGLLSAGFILGAASLVEAQQLQHCAPREKVVERLADKYGETRQSMGLGSNNAVMEVFASVESGSWTITVTMSNGITCLVASGQAFEELAEVLPPKGDDA</sequence>
<dbReference type="Proteomes" id="UP000005713">
    <property type="component" value="Unassembled WGS sequence"/>
</dbReference>
<feature type="region of interest" description="Disordered" evidence="1">
    <location>
        <begin position="1"/>
        <end position="20"/>
    </location>
</feature>
<dbReference type="EMBL" id="AAYA01000006">
    <property type="protein sequence ID" value="EBA08122.1"/>
    <property type="molecule type" value="Genomic_DNA"/>
</dbReference>
<evidence type="ECO:0000313" key="2">
    <source>
        <dbReference type="EMBL" id="EBA08122.1"/>
    </source>
</evidence>
<accession>A3K3K8</accession>
<dbReference type="AlphaFoldDB" id="A3K3K8"/>
<keyword evidence="3" id="KW-1185">Reference proteome</keyword>
<reference evidence="2 3" key="1">
    <citation type="submission" date="2006-06" db="EMBL/GenBank/DDBJ databases">
        <authorList>
            <person name="Moran M.A."/>
            <person name="Ferriera S."/>
            <person name="Johnson J."/>
            <person name="Kravitz S."/>
            <person name="Beeson K."/>
            <person name="Sutton G."/>
            <person name="Rogers Y.-H."/>
            <person name="Friedman R."/>
            <person name="Frazier M."/>
            <person name="Venter J.C."/>
        </authorList>
    </citation>
    <scope>NUCLEOTIDE SEQUENCE [LARGE SCALE GENOMIC DNA]</scope>
    <source>
        <strain evidence="2 3">E-37</strain>
    </source>
</reference>
<proteinExistence type="predicted"/>
<organism evidence="2 3">
    <name type="scientific">Sagittula stellata (strain ATCC 700073 / DSM 11524 / E-37)</name>
    <dbReference type="NCBI Taxonomy" id="388399"/>
    <lineage>
        <taxon>Bacteria</taxon>
        <taxon>Pseudomonadati</taxon>
        <taxon>Pseudomonadota</taxon>
        <taxon>Alphaproteobacteria</taxon>
        <taxon>Rhodobacterales</taxon>
        <taxon>Roseobacteraceae</taxon>
        <taxon>Sagittula</taxon>
    </lineage>
</organism>
<gene>
    <name evidence="2" type="ORF">SSE37_11279</name>
</gene>
<protein>
    <submittedName>
        <fullName evidence="2">Uncharacterized protein</fullName>
    </submittedName>
</protein>
<dbReference type="eggNOG" id="ENOG503339E">
    <property type="taxonomic scope" value="Bacteria"/>
</dbReference>
<comment type="caution">
    <text evidence="2">The sequence shown here is derived from an EMBL/GenBank/DDBJ whole genome shotgun (WGS) entry which is preliminary data.</text>
</comment>
<evidence type="ECO:0000313" key="3">
    <source>
        <dbReference type="Proteomes" id="UP000005713"/>
    </source>
</evidence>
<evidence type="ECO:0000256" key="1">
    <source>
        <dbReference type="SAM" id="MobiDB-lite"/>
    </source>
</evidence>